<organism evidence="1 2">
    <name type="scientific">Klebsiella grimontii</name>
    <dbReference type="NCBI Taxonomy" id="2058152"/>
    <lineage>
        <taxon>Bacteria</taxon>
        <taxon>Pseudomonadati</taxon>
        <taxon>Pseudomonadota</taxon>
        <taxon>Gammaproteobacteria</taxon>
        <taxon>Enterobacterales</taxon>
        <taxon>Enterobacteriaceae</taxon>
        <taxon>Klebsiella/Raoultella group</taxon>
        <taxon>Klebsiella</taxon>
    </lineage>
</organism>
<sequence length="94" mass="10070">MSVQIAALQTQKEQGESLQKTTIDTLMGKNLELRAAATAAQKKLDETTRTLSAQIAALKTENTQGESQQKTALDALSKKNAELIAAAETAQKKI</sequence>
<accession>A0A7H4NYG9</accession>
<dbReference type="AlphaFoldDB" id="A0A7H4NYG9"/>
<reference evidence="1 2" key="1">
    <citation type="submission" date="2018-06" db="EMBL/GenBank/DDBJ databases">
        <authorList>
            <consortium name="Pathogen Informatics"/>
            <person name="Doyle S."/>
        </authorList>
    </citation>
    <scope>NUCLEOTIDE SEQUENCE [LARGE SCALE GENOMIC DNA]</scope>
    <source>
        <strain evidence="1 2">NCTC9149</strain>
    </source>
</reference>
<dbReference type="Proteomes" id="UP000254571">
    <property type="component" value="Unassembled WGS sequence"/>
</dbReference>
<dbReference type="EMBL" id="UGMX01000002">
    <property type="protein sequence ID" value="STW05234.1"/>
    <property type="molecule type" value="Genomic_DNA"/>
</dbReference>
<proteinExistence type="predicted"/>
<gene>
    <name evidence="1" type="ORF">NCTC9149_01607</name>
</gene>
<comment type="caution">
    <text evidence="1">The sequence shown here is derived from an EMBL/GenBank/DDBJ whole genome shotgun (WGS) entry which is preliminary data.</text>
</comment>
<evidence type="ECO:0000313" key="2">
    <source>
        <dbReference type="Proteomes" id="UP000254571"/>
    </source>
</evidence>
<protein>
    <submittedName>
        <fullName evidence="1">TolA protein</fullName>
    </submittedName>
</protein>
<name>A0A7H4NYG9_9ENTR</name>
<evidence type="ECO:0000313" key="1">
    <source>
        <dbReference type="EMBL" id="STW05234.1"/>
    </source>
</evidence>